<sequence>MECRYETLKPYQLTGAVQMYEALGEESYKEFVLNHLGGLKALEGTAGSLPMQDYLAYFFAYGQTDNEEYRQKIDTAMISNEWTLEFMPFVTAYETSYNRKEHYNEIAAMFRNKEAFTGNDLVALIETISQMSEEIYEYYRELRDLFKVIVKEKMKDLPDSPEILEIGYSILKACNIGVLQRDKYSNFGELVWNNIAGNDNQTCVGLENMIRAQYTILKKQEV</sequence>
<name>A0ABY7A961_9FIRM</name>
<dbReference type="EMBL" id="CP113524">
    <property type="protein sequence ID" value="WAJ22823.1"/>
    <property type="molecule type" value="Genomic_DNA"/>
</dbReference>
<gene>
    <name evidence="1" type="ORF">OW255_14765</name>
</gene>
<protein>
    <submittedName>
        <fullName evidence="1">Uncharacterized protein</fullName>
    </submittedName>
</protein>
<dbReference type="RefSeq" id="WP_024838416.1">
    <property type="nucleotide sequence ID" value="NZ_CP113524.1"/>
</dbReference>
<keyword evidence="2" id="KW-1185">Reference proteome</keyword>
<evidence type="ECO:0000313" key="1">
    <source>
        <dbReference type="EMBL" id="WAJ22823.1"/>
    </source>
</evidence>
<proteinExistence type="predicted"/>
<accession>A0ABY7A961</accession>
<reference evidence="1" key="1">
    <citation type="submission" date="2022-11" db="EMBL/GenBank/DDBJ databases">
        <title>Lacrimispora xylanolytica sy1, complete genome.</title>
        <authorList>
            <person name="Choi S."/>
        </authorList>
    </citation>
    <scope>NUCLEOTIDE SEQUENCE</scope>
    <source>
        <strain evidence="1">Sy1</strain>
    </source>
</reference>
<dbReference type="Proteomes" id="UP001163115">
    <property type="component" value="Chromosome"/>
</dbReference>
<evidence type="ECO:0000313" key="2">
    <source>
        <dbReference type="Proteomes" id="UP001163115"/>
    </source>
</evidence>
<organism evidence="1 2">
    <name type="scientific">Lacrimispora xylanolytica</name>
    <dbReference type="NCBI Taxonomy" id="29375"/>
    <lineage>
        <taxon>Bacteria</taxon>
        <taxon>Bacillati</taxon>
        <taxon>Bacillota</taxon>
        <taxon>Clostridia</taxon>
        <taxon>Lachnospirales</taxon>
        <taxon>Lachnospiraceae</taxon>
        <taxon>Lacrimispora</taxon>
    </lineage>
</organism>